<dbReference type="Pfam" id="PF04055">
    <property type="entry name" value="Radical_SAM"/>
    <property type="match status" value="1"/>
</dbReference>
<dbReference type="InterPro" id="IPR013785">
    <property type="entry name" value="Aldolase_TIM"/>
</dbReference>
<gene>
    <name evidence="8" type="ordered locus">Tlie_1904</name>
</gene>
<evidence type="ECO:0000313" key="8">
    <source>
        <dbReference type="EMBL" id="AER67612.1"/>
    </source>
</evidence>
<keyword evidence="4" id="KW-0479">Metal-binding</keyword>
<dbReference type="PANTHER" id="PTHR43787">
    <property type="entry name" value="FEMO COFACTOR BIOSYNTHESIS PROTEIN NIFB-RELATED"/>
    <property type="match status" value="1"/>
</dbReference>
<dbReference type="HOGENOM" id="CLU_1192711_0_0_0"/>
<evidence type="ECO:0000256" key="2">
    <source>
        <dbReference type="ARBA" id="ARBA00022485"/>
    </source>
</evidence>
<dbReference type="eggNOG" id="COG0731">
    <property type="taxonomic scope" value="Bacteria"/>
</dbReference>
<evidence type="ECO:0000313" key="9">
    <source>
        <dbReference type="Proteomes" id="UP000005868"/>
    </source>
</evidence>
<dbReference type="KEGG" id="tli:Tlie_1904"/>
<keyword evidence="3" id="KW-0949">S-adenosyl-L-methionine</keyword>
<evidence type="ECO:0000256" key="3">
    <source>
        <dbReference type="ARBA" id="ARBA00022691"/>
    </source>
</evidence>
<dbReference type="Proteomes" id="UP000005868">
    <property type="component" value="Plasmid pTLIE01"/>
</dbReference>
<accession>G7VAG2</accession>
<evidence type="ECO:0000256" key="1">
    <source>
        <dbReference type="ARBA" id="ARBA00001966"/>
    </source>
</evidence>
<geneLocation type="plasmid" evidence="8 9">
    <name>pTLIE01</name>
</geneLocation>
<comment type="cofactor">
    <cofactor evidence="1">
        <name>[4Fe-4S] cluster</name>
        <dbReference type="ChEBI" id="CHEBI:49883"/>
    </cofactor>
</comment>
<dbReference type="Gene3D" id="3.20.20.70">
    <property type="entry name" value="Aldolase class I"/>
    <property type="match status" value="1"/>
</dbReference>
<organism evidence="8 9">
    <name type="scientific">Thermovirga lienii (strain ATCC BAA-1197 / DSM 17291 / Cas60314)</name>
    <dbReference type="NCBI Taxonomy" id="580340"/>
    <lineage>
        <taxon>Bacteria</taxon>
        <taxon>Thermotogati</taxon>
        <taxon>Synergistota</taxon>
        <taxon>Synergistia</taxon>
        <taxon>Synergistales</taxon>
        <taxon>Thermovirgaceae</taxon>
        <taxon>Thermovirga</taxon>
    </lineage>
</organism>
<sequence length="229" mass="26399">MGGIGVKKNFIDEQGKRVMEIDVLPSKHCTFECVFCPIRQKGKKTDKAHFFDETKEFILFLEKELEYNPPDVLFINSKGEAFLNAQLGEIIKLAKSRGVEVSLYTNGYLLDYPDFAEVAAMCDEVAGEIKTTKEEDFKKFQRPLDGYTLKQYWANMMAFRSQYSGKFVVYVTLIKNLNVDQESISQIRNIIKKLEPHKVIVETFKDERFGKVFGVSEEEMGKLCELILE</sequence>
<dbReference type="OrthoDB" id="9795504at2"/>
<reference evidence="8 9" key="1">
    <citation type="submission" date="2011-10" db="EMBL/GenBank/DDBJ databases">
        <title>The complete genome of plasmid of Thermovirga lienii DSM 17291.</title>
        <authorList>
            <consortium name="US DOE Joint Genome Institute (JGI-PGF)"/>
            <person name="Lucas S."/>
            <person name="Copeland A."/>
            <person name="Lapidus A."/>
            <person name="Glavina del Rio T."/>
            <person name="Dalin E."/>
            <person name="Tice H."/>
            <person name="Bruce D."/>
            <person name="Goodwin L."/>
            <person name="Pitluck S."/>
            <person name="Peters L."/>
            <person name="Mikhailova N."/>
            <person name="Saunders E."/>
            <person name="Kyrpides N."/>
            <person name="Mavromatis K."/>
            <person name="Ivanova N."/>
            <person name="Last F.I."/>
            <person name="Brettin T."/>
            <person name="Detter J.C."/>
            <person name="Han C."/>
            <person name="Larimer F."/>
            <person name="Land M."/>
            <person name="Hauser L."/>
            <person name="Markowitz V."/>
            <person name="Cheng J.-F."/>
            <person name="Hugenholtz P."/>
            <person name="Woyke T."/>
            <person name="Wu D."/>
            <person name="Spring S."/>
            <person name="Schroeder M."/>
            <person name="Brambilla E.-M."/>
            <person name="Klenk H.-P."/>
            <person name="Eisen J.A."/>
        </authorList>
    </citation>
    <scope>NUCLEOTIDE SEQUENCE [LARGE SCALE GENOMIC DNA]</scope>
    <source>
        <strain evidence="9">ATCC BAA-1197 / DSM 17291 / Cas60314</strain>
        <plasmid evidence="9">Plasmid pTLIE01</plasmid>
    </source>
</reference>
<keyword evidence="9" id="KW-1185">Reference proteome</keyword>
<keyword evidence="2" id="KW-0004">4Fe-4S</keyword>
<dbReference type="PANTHER" id="PTHR43787:SF11">
    <property type="entry name" value="UPF0026 PROTEIN SLR1464"/>
    <property type="match status" value="1"/>
</dbReference>
<name>G7VAG2_THELD</name>
<keyword evidence="8" id="KW-0614">Plasmid</keyword>
<protein>
    <submittedName>
        <fullName evidence="8">Radical SAM domain protein</fullName>
    </submittedName>
</protein>
<evidence type="ECO:0000256" key="5">
    <source>
        <dbReference type="ARBA" id="ARBA00023004"/>
    </source>
</evidence>
<dbReference type="GO" id="GO:0046872">
    <property type="term" value="F:metal ion binding"/>
    <property type="evidence" value="ECO:0007669"/>
    <property type="project" value="UniProtKB-KW"/>
</dbReference>
<dbReference type="SUPFAM" id="SSF102114">
    <property type="entry name" value="Radical SAM enzymes"/>
    <property type="match status" value="1"/>
</dbReference>
<dbReference type="InterPro" id="IPR007197">
    <property type="entry name" value="rSAM"/>
</dbReference>
<evidence type="ECO:0000259" key="7">
    <source>
        <dbReference type="Pfam" id="PF04055"/>
    </source>
</evidence>
<evidence type="ECO:0000256" key="4">
    <source>
        <dbReference type="ARBA" id="ARBA00022723"/>
    </source>
</evidence>
<feature type="domain" description="Radical SAM core" evidence="7">
    <location>
        <begin position="25"/>
        <end position="180"/>
    </location>
</feature>
<dbReference type="InterPro" id="IPR058240">
    <property type="entry name" value="rSAM_sf"/>
</dbReference>
<dbReference type="AlphaFoldDB" id="G7VAG2"/>
<proteinExistence type="predicted"/>
<dbReference type="EMBL" id="CP003097">
    <property type="protein sequence ID" value="AER67612.1"/>
    <property type="molecule type" value="Genomic_DNA"/>
</dbReference>
<dbReference type="GO" id="GO:0051539">
    <property type="term" value="F:4 iron, 4 sulfur cluster binding"/>
    <property type="evidence" value="ECO:0007669"/>
    <property type="project" value="UniProtKB-KW"/>
</dbReference>
<keyword evidence="6" id="KW-0411">Iron-sulfur</keyword>
<evidence type="ECO:0000256" key="6">
    <source>
        <dbReference type="ARBA" id="ARBA00023014"/>
    </source>
</evidence>
<dbReference type="GO" id="GO:0003824">
    <property type="term" value="F:catalytic activity"/>
    <property type="evidence" value="ECO:0007669"/>
    <property type="project" value="InterPro"/>
</dbReference>
<dbReference type="CDD" id="cd01335">
    <property type="entry name" value="Radical_SAM"/>
    <property type="match status" value="1"/>
</dbReference>
<dbReference type="SFLD" id="SFLDS00029">
    <property type="entry name" value="Radical_SAM"/>
    <property type="match status" value="1"/>
</dbReference>
<keyword evidence="5" id="KW-0408">Iron</keyword>